<dbReference type="KEGG" id="aag:5575581"/>
<dbReference type="HOGENOM" id="CLU_000022_59_2_1"/>
<feature type="domain" description="AMP-dependent synthetase/ligase" evidence="3">
    <location>
        <begin position="5"/>
        <end position="362"/>
    </location>
</feature>
<reference evidence="5" key="1">
    <citation type="submission" date="2005-10" db="EMBL/GenBank/DDBJ databases">
        <authorList>
            <person name="Loftus B.J."/>
            <person name="Nene V.M."/>
            <person name="Hannick L.I."/>
            <person name="Bidwell S."/>
            <person name="Haas B."/>
            <person name="Amedeo P."/>
            <person name="Orvis J."/>
            <person name="Wortman J.R."/>
            <person name="White O.R."/>
            <person name="Salzberg S."/>
            <person name="Shumway M."/>
            <person name="Koo H."/>
            <person name="Zhao Y."/>
            <person name="Holmes M."/>
            <person name="Miller J."/>
            <person name="Schatz M."/>
            <person name="Pop M."/>
            <person name="Pai G."/>
            <person name="Utterback T."/>
            <person name="Rogers Y.-H."/>
            <person name="Kravitz S."/>
            <person name="Fraser C.M."/>
        </authorList>
    </citation>
    <scope>NUCLEOTIDE SEQUENCE</scope>
    <source>
        <strain evidence="5">Liverpool</strain>
    </source>
</reference>
<feature type="domain" description="AMP-binding enzyme C-terminal" evidence="4">
    <location>
        <begin position="412"/>
        <end position="488"/>
    </location>
</feature>
<reference evidence="5" key="2">
    <citation type="journal article" date="2007" name="Science">
        <title>Genome sequence of Aedes aegypti, a major arbovirus vector.</title>
        <authorList>
            <person name="Nene V."/>
            <person name="Wortman J.R."/>
            <person name="Lawson D."/>
            <person name="Haas B."/>
            <person name="Kodira C."/>
            <person name="Tu Z.J."/>
            <person name="Loftus B."/>
            <person name="Xi Z."/>
            <person name="Megy K."/>
            <person name="Grabherr M."/>
            <person name="Ren Q."/>
            <person name="Zdobnov E.M."/>
            <person name="Lobo N.F."/>
            <person name="Campbell K.S."/>
            <person name="Brown S.E."/>
            <person name="Bonaldo M.F."/>
            <person name="Zhu J."/>
            <person name="Sinkins S.P."/>
            <person name="Hogenkamp D.G."/>
            <person name="Amedeo P."/>
            <person name="Arensburger P."/>
            <person name="Atkinson P.W."/>
            <person name="Bidwell S."/>
            <person name="Biedler J."/>
            <person name="Birney E."/>
            <person name="Bruggner R.V."/>
            <person name="Costas J."/>
            <person name="Coy M.R."/>
            <person name="Crabtree J."/>
            <person name="Crawford M."/>
            <person name="Debruyn B."/>
            <person name="Decaprio D."/>
            <person name="Eiglmeier K."/>
            <person name="Eisenstadt E."/>
            <person name="El-Dorry H."/>
            <person name="Gelbart W.M."/>
            <person name="Gomes S.L."/>
            <person name="Hammond M."/>
            <person name="Hannick L.I."/>
            <person name="Hogan J.R."/>
            <person name="Holmes M.H."/>
            <person name="Jaffe D."/>
            <person name="Johnston J.S."/>
            <person name="Kennedy R.C."/>
            <person name="Koo H."/>
            <person name="Kravitz S."/>
            <person name="Kriventseva E.V."/>
            <person name="Kulp D."/>
            <person name="Labutti K."/>
            <person name="Lee E."/>
            <person name="Li S."/>
            <person name="Lovin D.D."/>
            <person name="Mao C."/>
            <person name="Mauceli E."/>
            <person name="Menck C.F."/>
            <person name="Miller J.R."/>
            <person name="Montgomery P."/>
            <person name="Mori A."/>
            <person name="Nascimento A.L."/>
            <person name="Naveira H.F."/>
            <person name="Nusbaum C."/>
            <person name="O'leary S."/>
            <person name="Orvis J."/>
            <person name="Pertea M."/>
            <person name="Quesneville H."/>
            <person name="Reidenbach K.R."/>
            <person name="Rogers Y.H."/>
            <person name="Roth C.W."/>
            <person name="Schneider J.R."/>
            <person name="Schatz M."/>
            <person name="Shumway M."/>
            <person name="Stanke M."/>
            <person name="Stinson E.O."/>
            <person name="Tubio J.M."/>
            <person name="Vanzee J.P."/>
            <person name="Verjovski-Almeida S."/>
            <person name="Werner D."/>
            <person name="White O."/>
            <person name="Wyder S."/>
            <person name="Zeng Q."/>
            <person name="Zhao Q."/>
            <person name="Zhao Y."/>
            <person name="Hill C.A."/>
            <person name="Raikhel A.S."/>
            <person name="Soares M.B."/>
            <person name="Knudson D.L."/>
            <person name="Lee N.H."/>
            <person name="Galagan J."/>
            <person name="Salzberg S.L."/>
            <person name="Paulsen I.T."/>
            <person name="Dimopoulos G."/>
            <person name="Collins F.H."/>
            <person name="Birren B."/>
            <person name="Fraser-Liggett C.M."/>
            <person name="Severson D.W."/>
        </authorList>
    </citation>
    <scope>NUCLEOTIDE SEQUENCE [LARGE SCALE GENOMIC DNA]</scope>
    <source>
        <strain evidence="5">Liverpool</strain>
    </source>
</reference>
<dbReference type="FunFam" id="3.40.50.12780:FF:000025">
    <property type="entry name" value="luciferin 4-monooxygenase"/>
    <property type="match status" value="1"/>
</dbReference>
<dbReference type="Gene3D" id="3.40.50.12780">
    <property type="entry name" value="N-terminal domain of ligase-like"/>
    <property type="match status" value="1"/>
</dbReference>
<keyword evidence="2" id="KW-0576">Peroxisome</keyword>
<dbReference type="GO" id="GO:0046949">
    <property type="term" value="P:fatty-acyl-CoA biosynthetic process"/>
    <property type="evidence" value="ECO:0007669"/>
    <property type="project" value="TreeGrafter"/>
</dbReference>
<dbReference type="OrthoDB" id="7755062at2759"/>
<evidence type="ECO:0000256" key="2">
    <source>
        <dbReference type="ARBA" id="ARBA00023140"/>
    </source>
</evidence>
<dbReference type="InterPro" id="IPR045851">
    <property type="entry name" value="AMP-bd_C_sf"/>
</dbReference>
<evidence type="ECO:0000313" key="5">
    <source>
        <dbReference type="EMBL" id="EAT46126.1"/>
    </source>
</evidence>
<name>A0A1S4F2F0_AEDAE</name>
<sequence length="504" mass="55917">MELLNRSPEKPILIDGDSGRVLTRGELRTRAVRIAQNLKKLFNCGEKSDEVVTVAALGNENLIPLLVALQFLAVPYNTLYPNYAEDEMAHMMRQTQSRLMFCDSSNYRTVSKASRKAIEGDVVIFSLDQFTEGARSIEDLLVETGSEDEFKPTLVEDTTKTIWSIFCSSGTTGFPKGISLSHANRASSFYPQGMSNLSILVTGSVHWISVVYTYDMALFYDSVVVFTRKPYSEDLVFDLVEKYRINVVNGPPFFANAVANHPRVKTADLSSIALWGIGGYYVSDSVRDAMDAILPNGKSYTFFASTECGPIAMDLVQRKRGAVGTVCPNMKVRIVDDDGKSLGVDEIGELLVKRAVPFIGYYRNAEATESVLDEDGWFQTGDVGYFDEDGYLYIVDRKSEIFKYIDPVSPSELEELIMQVPGVEEVCVVGVPLENKSAELPTAAVIRQQGSEVSGDDIANYVAEQVRDHMKLRGGVHFVEKLPVTSKGNVKRKEVKNMIINLSK</sequence>
<evidence type="ECO:0000256" key="1">
    <source>
        <dbReference type="ARBA" id="ARBA00004275"/>
    </source>
</evidence>
<dbReference type="InterPro" id="IPR000873">
    <property type="entry name" value="AMP-dep_synth/lig_dom"/>
</dbReference>
<dbReference type="PANTHER" id="PTHR24096">
    <property type="entry name" value="LONG-CHAIN-FATTY-ACID--COA LIGASE"/>
    <property type="match status" value="1"/>
</dbReference>
<evidence type="ECO:0000259" key="4">
    <source>
        <dbReference type="Pfam" id="PF13193"/>
    </source>
</evidence>
<dbReference type="EMBL" id="CH477248">
    <property type="protein sequence ID" value="EAT46126.1"/>
    <property type="molecule type" value="Genomic_DNA"/>
</dbReference>
<evidence type="ECO:0000313" key="6">
    <source>
        <dbReference type="Proteomes" id="UP000682892"/>
    </source>
</evidence>
<dbReference type="Gene3D" id="3.30.300.30">
    <property type="match status" value="1"/>
</dbReference>
<dbReference type="InterPro" id="IPR025110">
    <property type="entry name" value="AMP-bd_C"/>
</dbReference>
<reference evidence="5" key="3">
    <citation type="submission" date="2012-09" db="EMBL/GenBank/DDBJ databases">
        <authorList>
            <consortium name="VectorBase"/>
        </authorList>
    </citation>
    <scope>NUCLEOTIDE SEQUENCE</scope>
    <source>
        <strain evidence="5">Liverpool</strain>
    </source>
</reference>
<dbReference type="PANTHER" id="PTHR24096:SF353">
    <property type="entry name" value="GH16244P-RELATED"/>
    <property type="match status" value="1"/>
</dbReference>
<gene>
    <name evidence="5" type="ORF">AaeL_AAEL002670</name>
</gene>
<dbReference type="Proteomes" id="UP000682892">
    <property type="component" value="Chromosome 2"/>
</dbReference>
<evidence type="ECO:0000259" key="3">
    <source>
        <dbReference type="Pfam" id="PF00501"/>
    </source>
</evidence>
<dbReference type="GO" id="GO:0004467">
    <property type="term" value="F:long-chain fatty acid-CoA ligase activity"/>
    <property type="evidence" value="ECO:0007669"/>
    <property type="project" value="TreeGrafter"/>
</dbReference>
<dbReference type="OMA" id="MVPAQWQ"/>
<dbReference type="SUPFAM" id="SSF56801">
    <property type="entry name" value="Acetyl-CoA synthetase-like"/>
    <property type="match status" value="1"/>
</dbReference>
<protein>
    <submittedName>
        <fullName evidence="5">AAEL002670-PA</fullName>
    </submittedName>
</protein>
<comment type="subcellular location">
    <subcellularLocation>
        <location evidence="1">Peroxisome</location>
    </subcellularLocation>
</comment>
<organism evidence="5 6">
    <name type="scientific">Aedes aegypti</name>
    <name type="common">Yellowfever mosquito</name>
    <name type="synonym">Culex aegypti</name>
    <dbReference type="NCBI Taxonomy" id="7159"/>
    <lineage>
        <taxon>Eukaryota</taxon>
        <taxon>Metazoa</taxon>
        <taxon>Ecdysozoa</taxon>
        <taxon>Arthropoda</taxon>
        <taxon>Hexapoda</taxon>
        <taxon>Insecta</taxon>
        <taxon>Pterygota</taxon>
        <taxon>Neoptera</taxon>
        <taxon>Endopterygota</taxon>
        <taxon>Diptera</taxon>
        <taxon>Nematocera</taxon>
        <taxon>Culicoidea</taxon>
        <taxon>Culicidae</taxon>
        <taxon>Culicinae</taxon>
        <taxon>Aedini</taxon>
        <taxon>Aedes</taxon>
        <taxon>Stegomyia</taxon>
    </lineage>
</organism>
<dbReference type="InterPro" id="IPR042099">
    <property type="entry name" value="ANL_N_sf"/>
</dbReference>
<dbReference type="AlphaFoldDB" id="A0A1S4F2F0"/>
<dbReference type="GO" id="GO:0005777">
    <property type="term" value="C:peroxisome"/>
    <property type="evidence" value="ECO:0007669"/>
    <property type="project" value="UniProtKB-SubCell"/>
</dbReference>
<proteinExistence type="predicted"/>
<dbReference type="Pfam" id="PF00501">
    <property type="entry name" value="AMP-binding"/>
    <property type="match status" value="1"/>
</dbReference>
<accession>A0A1S4F2F0</accession>
<dbReference type="Pfam" id="PF13193">
    <property type="entry name" value="AMP-binding_C"/>
    <property type="match status" value="1"/>
</dbReference>